<proteinExistence type="predicted"/>
<sequence>TQQQLAEKQQLIDDYRLTVEQLTAELNELLQAITKLENSNAALTTEITELQSQINSQQETLDQLIQPPIAA</sequence>
<organism evidence="2 3">
    <name type="scientific">Spartinivicinus marinus</name>
    <dbReference type="NCBI Taxonomy" id="2994442"/>
    <lineage>
        <taxon>Bacteria</taxon>
        <taxon>Pseudomonadati</taxon>
        <taxon>Pseudomonadota</taxon>
        <taxon>Gammaproteobacteria</taxon>
        <taxon>Oceanospirillales</taxon>
        <taxon>Zooshikellaceae</taxon>
        <taxon>Spartinivicinus</taxon>
    </lineage>
</organism>
<dbReference type="Proteomes" id="UP000569732">
    <property type="component" value="Unassembled WGS sequence"/>
</dbReference>
<feature type="coiled-coil region" evidence="1">
    <location>
        <begin position="5"/>
        <end position="60"/>
    </location>
</feature>
<protein>
    <submittedName>
        <fullName evidence="2">Uncharacterized protein</fullName>
    </submittedName>
</protein>
<comment type="caution">
    <text evidence="2">The sequence shown here is derived from an EMBL/GenBank/DDBJ whole genome shotgun (WGS) entry which is preliminary data.</text>
</comment>
<gene>
    <name evidence="2" type="ORF">H0A36_25910</name>
</gene>
<dbReference type="Gene3D" id="1.20.5.1700">
    <property type="match status" value="1"/>
</dbReference>
<evidence type="ECO:0000313" key="2">
    <source>
        <dbReference type="EMBL" id="NYZ69456.1"/>
    </source>
</evidence>
<keyword evidence="1" id="KW-0175">Coiled coil</keyword>
<name>A0A853INN2_9GAMM</name>
<dbReference type="AlphaFoldDB" id="A0A853INN2"/>
<evidence type="ECO:0000313" key="3">
    <source>
        <dbReference type="Proteomes" id="UP000569732"/>
    </source>
</evidence>
<reference evidence="2 3" key="1">
    <citation type="submission" date="2020-07" db="EMBL/GenBank/DDBJ databases">
        <title>Endozoicomonas sp. nov., isolated from sediment.</title>
        <authorList>
            <person name="Gu T."/>
        </authorList>
    </citation>
    <scope>NUCLEOTIDE SEQUENCE [LARGE SCALE GENOMIC DNA]</scope>
    <source>
        <strain evidence="2 3">SM1973</strain>
    </source>
</reference>
<accession>A0A853INN2</accession>
<keyword evidence="3" id="KW-1185">Reference proteome</keyword>
<feature type="non-terminal residue" evidence="2">
    <location>
        <position position="1"/>
    </location>
</feature>
<dbReference type="EMBL" id="JACCKB010000088">
    <property type="protein sequence ID" value="NYZ69456.1"/>
    <property type="molecule type" value="Genomic_DNA"/>
</dbReference>
<evidence type="ECO:0000256" key="1">
    <source>
        <dbReference type="SAM" id="Coils"/>
    </source>
</evidence>